<dbReference type="Proteomes" id="UP000663864">
    <property type="component" value="Unassembled WGS sequence"/>
</dbReference>
<organism evidence="2 7">
    <name type="scientific">Rotaria sordida</name>
    <dbReference type="NCBI Taxonomy" id="392033"/>
    <lineage>
        <taxon>Eukaryota</taxon>
        <taxon>Metazoa</taxon>
        <taxon>Spiralia</taxon>
        <taxon>Gnathifera</taxon>
        <taxon>Rotifera</taxon>
        <taxon>Eurotatoria</taxon>
        <taxon>Bdelloidea</taxon>
        <taxon>Philodinida</taxon>
        <taxon>Philodinidae</taxon>
        <taxon>Rotaria</taxon>
    </lineage>
</organism>
<evidence type="ECO:0000256" key="1">
    <source>
        <dbReference type="SAM" id="MobiDB-lite"/>
    </source>
</evidence>
<evidence type="ECO:0000313" key="2">
    <source>
        <dbReference type="EMBL" id="CAF1230812.1"/>
    </source>
</evidence>
<dbReference type="AlphaFoldDB" id="A0A814YLK5"/>
<evidence type="ECO:0000313" key="7">
    <source>
        <dbReference type="Proteomes" id="UP000663889"/>
    </source>
</evidence>
<reference evidence="2" key="1">
    <citation type="submission" date="2021-02" db="EMBL/GenBank/DDBJ databases">
        <authorList>
            <person name="Nowell W R."/>
        </authorList>
    </citation>
    <scope>NUCLEOTIDE SEQUENCE</scope>
</reference>
<name>A0A814YLK5_9BILA</name>
<dbReference type="Proteomes" id="UP000663870">
    <property type="component" value="Unassembled WGS sequence"/>
</dbReference>
<comment type="caution">
    <text evidence="2">The sequence shown here is derived from an EMBL/GenBank/DDBJ whole genome shotgun (WGS) entry which is preliminary data.</text>
</comment>
<evidence type="ECO:0000313" key="6">
    <source>
        <dbReference type="Proteomes" id="UP000663870"/>
    </source>
</evidence>
<feature type="compositionally biased region" description="Low complexity" evidence="1">
    <location>
        <begin position="1"/>
        <end position="10"/>
    </location>
</feature>
<keyword evidence="6" id="KW-1185">Reference proteome</keyword>
<sequence length="125" mass="14108">MEQPQQQQQQTKEKGEADTNVRNLRSRTISLVTPKHRESSTSIPPAKILCRPRTVSSTSSSTCQIDLLIPQALPPQTKRSRLAVLGLINIKGYHFPSVDIWVCTEEHHMDSTHFLSWLDSTCVTL</sequence>
<dbReference type="EMBL" id="CAJNOH010002924">
    <property type="protein sequence ID" value="CAF1316553.1"/>
    <property type="molecule type" value="Genomic_DNA"/>
</dbReference>
<evidence type="ECO:0000313" key="3">
    <source>
        <dbReference type="EMBL" id="CAF1288468.1"/>
    </source>
</evidence>
<dbReference type="Proteomes" id="UP000663889">
    <property type="component" value="Unassembled WGS sequence"/>
</dbReference>
<proteinExistence type="predicted"/>
<dbReference type="EMBL" id="CAJNOU010001621">
    <property type="protein sequence ID" value="CAF1230812.1"/>
    <property type="molecule type" value="Genomic_DNA"/>
</dbReference>
<dbReference type="EMBL" id="CAJNOL010004201">
    <property type="protein sequence ID" value="CAF1583271.1"/>
    <property type="molecule type" value="Genomic_DNA"/>
</dbReference>
<evidence type="ECO:0000313" key="5">
    <source>
        <dbReference type="EMBL" id="CAF1583271.1"/>
    </source>
</evidence>
<dbReference type="Proteomes" id="UP000663854">
    <property type="component" value="Unassembled WGS sequence"/>
</dbReference>
<protein>
    <submittedName>
        <fullName evidence="2">Uncharacterized protein</fullName>
    </submittedName>
</protein>
<feature type="compositionally biased region" description="Polar residues" evidence="1">
    <location>
        <begin position="20"/>
        <end position="31"/>
    </location>
</feature>
<evidence type="ECO:0000313" key="4">
    <source>
        <dbReference type="EMBL" id="CAF1316553.1"/>
    </source>
</evidence>
<accession>A0A814YLK5</accession>
<gene>
    <name evidence="5" type="ORF">JXQ802_LOCUS46457</name>
    <name evidence="4" type="ORF">PYM288_LOCUS30691</name>
    <name evidence="2" type="ORF">SEV965_LOCUS22688</name>
    <name evidence="3" type="ORF">ZHD862_LOCUS27316</name>
</gene>
<feature type="region of interest" description="Disordered" evidence="1">
    <location>
        <begin position="1"/>
        <end position="45"/>
    </location>
</feature>
<dbReference type="EMBL" id="CAJNOT010002145">
    <property type="protein sequence ID" value="CAF1288468.1"/>
    <property type="molecule type" value="Genomic_DNA"/>
</dbReference>